<dbReference type="Proteomes" id="UP000708208">
    <property type="component" value="Unassembled WGS sequence"/>
</dbReference>
<sequence length="58" mass="6663">ALFQKTKFASEIEQSPLLQEMSVTWRDLPKSISLNINSGFVESMFVPSWCNQVFRKAP</sequence>
<evidence type="ECO:0000313" key="1">
    <source>
        <dbReference type="EMBL" id="CAG7717557.1"/>
    </source>
</evidence>
<dbReference type="AlphaFoldDB" id="A0A8J2NTB9"/>
<gene>
    <name evidence="1" type="ORF">AFUS01_LOCUS7013</name>
</gene>
<accession>A0A8J2NTB9</accession>
<evidence type="ECO:0000313" key="2">
    <source>
        <dbReference type="Proteomes" id="UP000708208"/>
    </source>
</evidence>
<organism evidence="1 2">
    <name type="scientific">Allacma fusca</name>
    <dbReference type="NCBI Taxonomy" id="39272"/>
    <lineage>
        <taxon>Eukaryota</taxon>
        <taxon>Metazoa</taxon>
        <taxon>Ecdysozoa</taxon>
        <taxon>Arthropoda</taxon>
        <taxon>Hexapoda</taxon>
        <taxon>Collembola</taxon>
        <taxon>Symphypleona</taxon>
        <taxon>Sminthuridae</taxon>
        <taxon>Allacma</taxon>
    </lineage>
</organism>
<protein>
    <submittedName>
        <fullName evidence="1">Uncharacterized protein</fullName>
    </submittedName>
</protein>
<dbReference type="EMBL" id="CAJVCH010046892">
    <property type="protein sequence ID" value="CAG7717557.1"/>
    <property type="molecule type" value="Genomic_DNA"/>
</dbReference>
<reference evidence="1" key="1">
    <citation type="submission" date="2021-06" db="EMBL/GenBank/DDBJ databases">
        <authorList>
            <person name="Hodson N. C."/>
            <person name="Mongue J. A."/>
            <person name="Jaron S. K."/>
        </authorList>
    </citation>
    <scope>NUCLEOTIDE SEQUENCE</scope>
</reference>
<feature type="non-terminal residue" evidence="1">
    <location>
        <position position="58"/>
    </location>
</feature>
<feature type="non-terminal residue" evidence="1">
    <location>
        <position position="1"/>
    </location>
</feature>
<keyword evidence="2" id="KW-1185">Reference proteome</keyword>
<name>A0A8J2NTB9_9HEXA</name>
<proteinExistence type="predicted"/>
<comment type="caution">
    <text evidence="1">The sequence shown here is derived from an EMBL/GenBank/DDBJ whole genome shotgun (WGS) entry which is preliminary data.</text>
</comment>